<accession>A0A9X6STF7</accession>
<organism evidence="1 2">
    <name type="scientific">Bacillus cereus</name>
    <dbReference type="NCBI Taxonomy" id="1396"/>
    <lineage>
        <taxon>Bacteria</taxon>
        <taxon>Bacillati</taxon>
        <taxon>Bacillota</taxon>
        <taxon>Bacilli</taxon>
        <taxon>Bacillales</taxon>
        <taxon>Bacillaceae</taxon>
        <taxon>Bacillus</taxon>
        <taxon>Bacillus cereus group</taxon>
    </lineage>
</organism>
<dbReference type="EMBL" id="NVMX01000115">
    <property type="protein sequence ID" value="PDZ94781.1"/>
    <property type="molecule type" value="Genomic_DNA"/>
</dbReference>
<evidence type="ECO:0000313" key="1">
    <source>
        <dbReference type="EMBL" id="PDZ94781.1"/>
    </source>
</evidence>
<name>A0A9X6STF7_BACCE</name>
<sequence>MSKFYKKLTKFTNTYKKEINRFSFTDEEKLVFLTIGLSTINSLIYFVGGLQETGSDYAGFKTKAWAKQLNDIKEENLHTILKHVTYEYLDTTLETNTTSLSKEQLKNWKETFARFIGENPEEHLVDRVFPHLFLQDGIRNEMPVMTFVTIIDNMFFRLDTQLERALNELKGETVE</sequence>
<dbReference type="AlphaFoldDB" id="A0A9X6STF7"/>
<protein>
    <submittedName>
        <fullName evidence="1">Uncharacterized protein</fullName>
    </submittedName>
</protein>
<evidence type="ECO:0000313" key="2">
    <source>
        <dbReference type="Proteomes" id="UP000219922"/>
    </source>
</evidence>
<reference evidence="1 2" key="1">
    <citation type="submission" date="2017-09" db="EMBL/GenBank/DDBJ databases">
        <title>Large-scale bioinformatics analysis of Bacillus genomes uncovers conserved roles of natural products in bacterial physiology.</title>
        <authorList>
            <consortium name="Agbiome Team Llc"/>
            <person name="Bleich R.M."/>
            <person name="Grubbs K.J."/>
            <person name="Santa Maria K.C."/>
            <person name="Allen S.E."/>
            <person name="Farag S."/>
            <person name="Shank E.A."/>
            <person name="Bowers A."/>
        </authorList>
    </citation>
    <scope>NUCLEOTIDE SEQUENCE [LARGE SCALE GENOMIC DNA]</scope>
    <source>
        <strain evidence="1 2">AFS092789</strain>
    </source>
</reference>
<proteinExistence type="predicted"/>
<dbReference type="RefSeq" id="WP_098006652.1">
    <property type="nucleotide sequence ID" value="NZ_NUJB01000036.1"/>
</dbReference>
<dbReference type="Proteomes" id="UP000219922">
    <property type="component" value="Unassembled WGS sequence"/>
</dbReference>
<comment type="caution">
    <text evidence="1">The sequence shown here is derived from an EMBL/GenBank/DDBJ whole genome shotgun (WGS) entry which is preliminary data.</text>
</comment>
<gene>
    <name evidence="1" type="ORF">CON36_31960</name>
</gene>